<name>A0AA37HV12_SEGBR</name>
<proteinExistence type="predicted"/>
<sequence>MKHLTKEELMEENYYTSEDKYWMKGGNTGTLPDRISPSKVNVLNHNELFVFEAISKCFWKVLIAIIQWPICSMPVESF</sequence>
<protein>
    <submittedName>
        <fullName evidence="1">Uncharacterized protein</fullName>
    </submittedName>
</protein>
<organism evidence="1 2">
    <name type="scientific">Segatella bryantii</name>
    <name type="common">Prevotella bryantii</name>
    <dbReference type="NCBI Taxonomy" id="77095"/>
    <lineage>
        <taxon>Bacteria</taxon>
        <taxon>Pseudomonadati</taxon>
        <taxon>Bacteroidota</taxon>
        <taxon>Bacteroidia</taxon>
        <taxon>Bacteroidales</taxon>
        <taxon>Prevotellaceae</taxon>
        <taxon>Segatella</taxon>
    </lineage>
</organism>
<evidence type="ECO:0000313" key="1">
    <source>
        <dbReference type="EMBL" id="GJG26836.1"/>
    </source>
</evidence>
<dbReference type="EMBL" id="BPTR01000001">
    <property type="protein sequence ID" value="GJG26836.1"/>
    <property type="molecule type" value="Genomic_DNA"/>
</dbReference>
<comment type="caution">
    <text evidence="1">The sequence shown here is derived from an EMBL/GenBank/DDBJ whole genome shotgun (WGS) entry which is preliminary data.</text>
</comment>
<gene>
    <name evidence="1" type="ORF">PRRU23_05360</name>
</gene>
<dbReference type="AlphaFoldDB" id="A0AA37HV12"/>
<evidence type="ECO:0000313" key="2">
    <source>
        <dbReference type="Proteomes" id="UP000887043"/>
    </source>
</evidence>
<dbReference type="Proteomes" id="UP000887043">
    <property type="component" value="Unassembled WGS sequence"/>
</dbReference>
<dbReference type="RefSeq" id="WP_143067161.1">
    <property type="nucleotide sequence ID" value="NZ_BPTR01000001.1"/>
</dbReference>
<reference evidence="1" key="1">
    <citation type="submission" date="2021-08" db="EMBL/GenBank/DDBJ databases">
        <title>Prevotella lacticifex sp. nov., isolated from rumen of cow.</title>
        <authorList>
            <person name="Shinkai T."/>
            <person name="Ikeyama N."/>
            <person name="Kumagai M."/>
            <person name="Ohmori H."/>
            <person name="Sakamoto M."/>
            <person name="Ohkuma M."/>
            <person name="Mitsumori M."/>
        </authorList>
    </citation>
    <scope>NUCLEOTIDE SEQUENCE</scope>
    <source>
        <strain evidence="1">DSM 11371</strain>
    </source>
</reference>
<accession>A0AA37HV12</accession>